<dbReference type="EMBL" id="CDHN01000005">
    <property type="protein sequence ID" value="CEJ93168.1"/>
    <property type="molecule type" value="Genomic_DNA"/>
</dbReference>
<feature type="region of interest" description="Disordered" evidence="2">
    <location>
        <begin position="321"/>
        <end position="359"/>
    </location>
</feature>
<feature type="region of interest" description="Disordered" evidence="2">
    <location>
        <begin position="817"/>
        <end position="864"/>
    </location>
</feature>
<feature type="compositionally biased region" description="Basic residues" evidence="2">
    <location>
        <begin position="853"/>
        <end position="864"/>
    </location>
</feature>
<dbReference type="Proteomes" id="UP000039046">
    <property type="component" value="Unassembled WGS sequence"/>
</dbReference>
<feature type="compositionally biased region" description="Polar residues" evidence="2">
    <location>
        <begin position="340"/>
        <end position="356"/>
    </location>
</feature>
<organism evidence="3 4">
    <name type="scientific">[Torrubiella] hemipterigena</name>
    <dbReference type="NCBI Taxonomy" id="1531966"/>
    <lineage>
        <taxon>Eukaryota</taxon>
        <taxon>Fungi</taxon>
        <taxon>Dikarya</taxon>
        <taxon>Ascomycota</taxon>
        <taxon>Pezizomycotina</taxon>
        <taxon>Sordariomycetes</taxon>
        <taxon>Hypocreomycetidae</taxon>
        <taxon>Hypocreales</taxon>
        <taxon>Clavicipitaceae</taxon>
        <taxon>Clavicipitaceae incertae sedis</taxon>
        <taxon>'Torrubiella' clade</taxon>
    </lineage>
</organism>
<accession>A0A0A1TP71</accession>
<reference evidence="3 4" key="1">
    <citation type="journal article" date="2015" name="Genome Announc.">
        <title>Draft Genome Sequence and Gene Annotation of the Entomopathogenic Fungus Verticillium hemipterigenum.</title>
        <authorList>
            <person name="Horn F."/>
            <person name="Habel A."/>
            <person name="Scharf D.H."/>
            <person name="Dworschak J."/>
            <person name="Brakhage A.A."/>
            <person name="Guthke R."/>
            <person name="Hertweck C."/>
            <person name="Linde J."/>
        </authorList>
    </citation>
    <scope>NUCLEOTIDE SEQUENCE [LARGE SCALE GENOMIC DNA]</scope>
</reference>
<dbReference type="AlphaFoldDB" id="A0A0A1TP71"/>
<evidence type="ECO:0000313" key="3">
    <source>
        <dbReference type="EMBL" id="CEJ93168.1"/>
    </source>
</evidence>
<dbReference type="HOGENOM" id="CLU_331555_0_0_1"/>
<feature type="coiled-coil region" evidence="1">
    <location>
        <begin position="562"/>
        <end position="606"/>
    </location>
</feature>
<name>A0A0A1TP71_9HYPO</name>
<evidence type="ECO:0000256" key="1">
    <source>
        <dbReference type="SAM" id="Coils"/>
    </source>
</evidence>
<sequence>MLSAEESFSAALPPIASHTLYPIYEMAAPSSSLVQLTNMLAEANLAPSPKTTEQRVFIAPTRTQQDTKGLPPINEDCPIDSGYSSQNRSQTSAHILRSIEEEDCGKELYISEHNSTRAFSLKIDALSIARFNGIRPTVESLLWNYTNKKRFLKHGSRRNPMSIRLLMLGDSISNAKPAIVVFCIPEMRKKIQNFFDTHDLIKAFYAPEEAGEPKFRVVVCAHPPRLRGQDAFAVVCWDTDEPEGTGIIKNNSLFPNTYCGTPIVLYGNGKEREATLGGIIKITGPGGEWDLLGLTAGHVARDCILDDSVFSEPASTATLVSVDSDFSDTDSESDGSESSNAPKTSLDMSKIGSHTSGAPDAEDVDAWAFQHMTQYGRAIVFDSTSNEEHGATGGSKGQFLDWALIPVQLELPNELPGGGPLSNPLSITQYRRIPHGQENAIPKEPVIVITASRGIQNGTLRSDPSRILVYPSTNFVDAYMLTLDSNRDFVDGDSGAWVISLLTNELLGYVVATDCLGAAYILRASDIFDDIIQCLGARDVSLPTGEDCEIRSISDVTQGIAHEIREKRRRKAEERLEEERLEEKRLEEKRLEEKRLEEERRAENIALVGESQKNKAMSAPSPQPQKVLSPLTNTIQEETDDHSEQYYVTIESIEKPSLVNRLGACLERVDGFLKMNTISQNEGKYCLAATYPSFKHAEMAAMLVAFVENGRFWSQVRLLKLENDKIFVMSIPKQIDPSKLLDYQKQYDDTQNAVSESDSDYSSLPGALTASEADEVLRLFSLMPKIPVSSYGLGHSPFYHSDPHSNNTRDLIIEMTQGRSRRPQIGVSSNNEQKHAEDDTSEGPAVPELIKLRQSRSTRQHMIE</sequence>
<evidence type="ECO:0000256" key="2">
    <source>
        <dbReference type="SAM" id="MobiDB-lite"/>
    </source>
</evidence>
<gene>
    <name evidence="3" type="ORF">VHEMI08777</name>
</gene>
<proteinExistence type="predicted"/>
<keyword evidence="4" id="KW-1185">Reference proteome</keyword>
<evidence type="ECO:0000313" key="4">
    <source>
        <dbReference type="Proteomes" id="UP000039046"/>
    </source>
</evidence>
<keyword evidence="1" id="KW-0175">Coiled coil</keyword>
<protein>
    <submittedName>
        <fullName evidence="3">Uncharacterized protein</fullName>
    </submittedName>
</protein>
<dbReference type="STRING" id="1531966.A0A0A1TP71"/>
<dbReference type="OrthoDB" id="5865767at2759"/>
<feature type="compositionally biased region" description="Acidic residues" evidence="2">
    <location>
        <begin position="325"/>
        <end position="335"/>
    </location>
</feature>